<dbReference type="GO" id="GO:0006508">
    <property type="term" value="P:proteolysis"/>
    <property type="evidence" value="ECO:0007669"/>
    <property type="project" value="UniProtKB-KW"/>
</dbReference>
<dbReference type="SUPFAM" id="SSF52096">
    <property type="entry name" value="ClpP/crotonase"/>
    <property type="match status" value="1"/>
</dbReference>
<dbReference type="Pfam" id="PF01972">
    <property type="entry name" value="SDH_protease"/>
    <property type="match status" value="1"/>
</dbReference>
<comment type="caution">
    <text evidence="1">The sequence shown here is derived from an EMBL/GenBank/DDBJ whole genome shotgun (WGS) entry which is preliminary data.</text>
</comment>
<organism evidence="1 2">
    <name type="scientific">Enorma massiliensis</name>
    <dbReference type="NCBI Taxonomy" id="1472761"/>
    <lineage>
        <taxon>Bacteria</taxon>
        <taxon>Bacillati</taxon>
        <taxon>Actinomycetota</taxon>
        <taxon>Coriobacteriia</taxon>
        <taxon>Coriobacteriales</taxon>
        <taxon>Coriobacteriaceae</taxon>
        <taxon>Enorma</taxon>
    </lineage>
</organism>
<keyword evidence="1" id="KW-0378">Hydrolase</keyword>
<reference evidence="2" key="1">
    <citation type="submission" date="2017-04" db="EMBL/GenBank/DDBJ databases">
        <title>Function of individual gut microbiota members based on whole genome sequencing of pure cultures obtained from chicken caecum.</title>
        <authorList>
            <person name="Medvecky M."/>
            <person name="Cejkova D."/>
            <person name="Polansky O."/>
            <person name="Karasova D."/>
            <person name="Kubasova T."/>
            <person name="Cizek A."/>
            <person name="Rychlik I."/>
        </authorList>
    </citation>
    <scope>NUCLEOTIDE SEQUENCE [LARGE SCALE GENOMIC DNA]</scope>
    <source>
        <strain evidence="2">An70</strain>
    </source>
</reference>
<dbReference type="GO" id="GO:0008233">
    <property type="term" value="F:peptidase activity"/>
    <property type="evidence" value="ECO:0007669"/>
    <property type="project" value="UniProtKB-KW"/>
</dbReference>
<keyword evidence="2" id="KW-1185">Reference proteome</keyword>
<dbReference type="InterPro" id="IPR029045">
    <property type="entry name" value="ClpP/crotonase-like_dom_sf"/>
</dbReference>
<sequence>MGIYSDYLDQQLSFEELSRQRKLQLQRISELRGRPILAYASDFTKQVPSSIDYSDIVPFSDQVSALYGEDVDIVLETPGGLAEVVEDLVHLLRSKFERVGVIIPGTAKSAGTIFAMAADEILMGTTSALGPIDAQISTQGKTFSADAFLTGLDDIRRGAERDKHLDIALIPILQAISPGEIQHCVNAQAFSRQLVTNWLKEYKFRYWGHHSSSGEPVTEEEKVARAEEIAKELCDHSKWLTHGRSIRIADLRNMRLQITDYTENDELNDAITRYYTLLRMSFETNIYKIYETPTSQIYRSINTGQPPQVPQPLNLPNPLMLDFECPKCKVTSKIQINFDEEFPVPVGVMGFPKDNIFRCPSCGSDSNLLGLRQQLEAQLHRTIV</sequence>
<dbReference type="PANTHER" id="PTHR35984:SF1">
    <property type="entry name" value="PERIPLASMIC SERINE PROTEASE"/>
    <property type="match status" value="1"/>
</dbReference>
<evidence type="ECO:0000313" key="1">
    <source>
        <dbReference type="EMBL" id="OUN42867.1"/>
    </source>
</evidence>
<dbReference type="Gene3D" id="3.90.226.10">
    <property type="entry name" value="2-enoyl-CoA Hydratase, Chain A, domain 1"/>
    <property type="match status" value="1"/>
</dbReference>
<name>A0A1Y3U6W5_9ACTN</name>
<dbReference type="InterPro" id="IPR002825">
    <property type="entry name" value="Pept_S49_ser-pept_pro"/>
</dbReference>
<proteinExistence type="predicted"/>
<dbReference type="Proteomes" id="UP000196560">
    <property type="component" value="Unassembled WGS sequence"/>
</dbReference>
<dbReference type="GO" id="GO:0016020">
    <property type="term" value="C:membrane"/>
    <property type="evidence" value="ECO:0007669"/>
    <property type="project" value="InterPro"/>
</dbReference>
<accession>A0A1Y3U6W5</accession>
<protein>
    <submittedName>
        <fullName evidence="1">Clp protease ClpP</fullName>
    </submittedName>
</protein>
<dbReference type="EMBL" id="NFHO01000006">
    <property type="protein sequence ID" value="OUN42867.1"/>
    <property type="molecule type" value="Genomic_DNA"/>
</dbReference>
<dbReference type="PANTHER" id="PTHR35984">
    <property type="entry name" value="PERIPLASMIC SERINE PROTEASE"/>
    <property type="match status" value="1"/>
</dbReference>
<keyword evidence="1" id="KW-0645">Protease</keyword>
<evidence type="ECO:0000313" key="2">
    <source>
        <dbReference type="Proteomes" id="UP000196560"/>
    </source>
</evidence>
<dbReference type="AlphaFoldDB" id="A0A1Y3U6W5"/>
<gene>
    <name evidence="1" type="ORF">B5G21_06500</name>
</gene>